<feature type="region of interest" description="Disordered" evidence="16">
    <location>
        <begin position="245"/>
        <end position="277"/>
    </location>
</feature>
<reference evidence="18" key="1">
    <citation type="submission" date="2006-10" db="EMBL/GenBank/DDBJ databases">
        <authorList>
            <person name="Amadeo P."/>
            <person name="Zhao Q."/>
            <person name="Wortman J."/>
            <person name="Fraser-Liggett C."/>
            <person name="Carlton J."/>
        </authorList>
    </citation>
    <scope>NUCLEOTIDE SEQUENCE</scope>
    <source>
        <strain evidence="18">G3</strain>
    </source>
</reference>
<name>A2FR14_TRIV3</name>
<dbReference type="GO" id="GO:0004714">
    <property type="term" value="F:transmembrane receptor protein tyrosine kinase activity"/>
    <property type="evidence" value="ECO:0007669"/>
    <property type="project" value="UniProtKB-EC"/>
</dbReference>
<dbReference type="STRING" id="5722.A2FR14"/>
<evidence type="ECO:0000256" key="12">
    <source>
        <dbReference type="ARBA" id="ARBA00023137"/>
    </source>
</evidence>
<evidence type="ECO:0000256" key="15">
    <source>
        <dbReference type="ARBA" id="ARBA00023180"/>
    </source>
</evidence>
<dbReference type="GO" id="GO:0005886">
    <property type="term" value="C:plasma membrane"/>
    <property type="evidence" value="ECO:0007669"/>
    <property type="project" value="UniProtKB-SubCell"/>
</dbReference>
<feature type="domain" description="ALK/LTK-like glycine-rich" evidence="17">
    <location>
        <begin position="40"/>
        <end position="356"/>
    </location>
</feature>
<dbReference type="EC" id="2.7.10.1" evidence="2"/>
<evidence type="ECO:0000256" key="3">
    <source>
        <dbReference type="ARBA" id="ARBA00022475"/>
    </source>
</evidence>
<proteinExistence type="predicted"/>
<keyword evidence="8" id="KW-0418">Kinase</keyword>
<dbReference type="InParanoid" id="A2FR14"/>
<keyword evidence="10" id="KW-1133">Transmembrane helix</keyword>
<evidence type="ECO:0000256" key="5">
    <source>
        <dbReference type="ARBA" id="ARBA00022692"/>
    </source>
</evidence>
<keyword evidence="14" id="KW-0675">Receptor</keyword>
<evidence type="ECO:0000256" key="4">
    <source>
        <dbReference type="ARBA" id="ARBA00022679"/>
    </source>
</evidence>
<evidence type="ECO:0000313" key="18">
    <source>
        <dbReference type="EMBL" id="EAX92644.1"/>
    </source>
</evidence>
<dbReference type="VEuPathDB" id="TrichDB:TVAG_349910"/>
<evidence type="ECO:0000256" key="13">
    <source>
        <dbReference type="ARBA" id="ARBA00023157"/>
    </source>
</evidence>
<dbReference type="RefSeq" id="XP_001305574.1">
    <property type="nucleotide sequence ID" value="XM_001305573.1"/>
</dbReference>
<evidence type="ECO:0000256" key="9">
    <source>
        <dbReference type="ARBA" id="ARBA00022840"/>
    </source>
</evidence>
<keyword evidence="15" id="KW-0325">Glycoprotein</keyword>
<dbReference type="KEGG" id="tva:4750353"/>
<keyword evidence="4" id="KW-0808">Transferase</keyword>
<dbReference type="VEuPathDB" id="TrichDB:TVAGG3_0415850"/>
<evidence type="ECO:0000256" key="16">
    <source>
        <dbReference type="SAM" id="MobiDB-lite"/>
    </source>
</evidence>
<keyword evidence="5" id="KW-0812">Transmembrane</keyword>
<dbReference type="InterPro" id="IPR055163">
    <property type="entry name" value="ALK/LTK-like_GRD"/>
</dbReference>
<dbReference type="Pfam" id="PF12810">
    <property type="entry name" value="ALK_LTK_GRD"/>
    <property type="match status" value="1"/>
</dbReference>
<evidence type="ECO:0000256" key="8">
    <source>
        <dbReference type="ARBA" id="ARBA00022777"/>
    </source>
</evidence>
<keyword evidence="19" id="KW-1185">Reference proteome</keyword>
<gene>
    <name evidence="18" type="ORF">TVAG_349910</name>
</gene>
<evidence type="ECO:0000256" key="10">
    <source>
        <dbReference type="ARBA" id="ARBA00022989"/>
    </source>
</evidence>
<keyword evidence="9" id="KW-0067">ATP-binding</keyword>
<evidence type="ECO:0000256" key="2">
    <source>
        <dbReference type="ARBA" id="ARBA00011902"/>
    </source>
</evidence>
<organism evidence="18 19">
    <name type="scientific">Trichomonas vaginalis (strain ATCC PRA-98 / G3)</name>
    <dbReference type="NCBI Taxonomy" id="412133"/>
    <lineage>
        <taxon>Eukaryota</taxon>
        <taxon>Metamonada</taxon>
        <taxon>Parabasalia</taxon>
        <taxon>Trichomonadida</taxon>
        <taxon>Trichomonadidae</taxon>
        <taxon>Trichomonas</taxon>
    </lineage>
</organism>
<dbReference type="AlphaFoldDB" id="A2FR14"/>
<evidence type="ECO:0000256" key="6">
    <source>
        <dbReference type="ARBA" id="ARBA00022729"/>
    </source>
</evidence>
<evidence type="ECO:0000256" key="1">
    <source>
        <dbReference type="ARBA" id="ARBA00004251"/>
    </source>
</evidence>
<dbReference type="EMBL" id="DS113955">
    <property type="protein sequence ID" value="EAX92644.1"/>
    <property type="molecule type" value="Genomic_DNA"/>
</dbReference>
<evidence type="ECO:0000256" key="11">
    <source>
        <dbReference type="ARBA" id="ARBA00023136"/>
    </source>
</evidence>
<evidence type="ECO:0000256" key="14">
    <source>
        <dbReference type="ARBA" id="ARBA00023170"/>
    </source>
</evidence>
<comment type="subcellular location">
    <subcellularLocation>
        <location evidence="1">Cell membrane</location>
        <topology evidence="1">Single-pass type I membrane protein</topology>
    </subcellularLocation>
</comment>
<keyword evidence="6" id="KW-0732">Signal</keyword>
<keyword evidence="3" id="KW-1003">Cell membrane</keyword>
<evidence type="ECO:0000259" key="17">
    <source>
        <dbReference type="Pfam" id="PF12810"/>
    </source>
</evidence>
<dbReference type="GO" id="GO:0005524">
    <property type="term" value="F:ATP binding"/>
    <property type="evidence" value="ECO:0007669"/>
    <property type="project" value="UniProtKB-KW"/>
</dbReference>
<evidence type="ECO:0000313" key="19">
    <source>
        <dbReference type="Proteomes" id="UP000001542"/>
    </source>
</evidence>
<keyword evidence="13" id="KW-1015">Disulfide bond</keyword>
<keyword evidence="11" id="KW-0472">Membrane</keyword>
<evidence type="ECO:0000256" key="7">
    <source>
        <dbReference type="ARBA" id="ARBA00022741"/>
    </source>
</evidence>
<accession>A2FR14</accession>
<keyword evidence="12" id="KW-0829">Tyrosine-protein kinase</keyword>
<dbReference type="Proteomes" id="UP000001542">
    <property type="component" value="Unassembled WGS sequence"/>
</dbReference>
<protein>
    <recommendedName>
        <fullName evidence="2">receptor protein-tyrosine kinase</fullName>
        <ecNumber evidence="2">2.7.10.1</ecNumber>
    </recommendedName>
</protein>
<sequence>MLSYRLDDISKGFANVSKNTSSNTYTFDYPCESYSDCTDYVISFPPGVYKFELYGASGGSFPGMVSSYQYSDGTCTKSEIVSAYHGNTHCIANGSRGGAGGYISGIISLSHRLTSYATIGGRGNYSYTQKYCDVESDFYLDNMIKGGYGGGGYASNCYYSERISRAGSGGGQTAVKFHKNDLWHRVIVAGAGGGSDNYHVDRINQGEDDGSGGPGGGSVAQGYWYSHQYTDERMASAVSGFTFGSGESAQRDKSKNPNGVTVSRGSDDRPGSGAGWFGGFAGHDGNGGAGGGSSFVLTNENIEELSQKTFTAHDTFYNNPITAEYGFTAKDGYKFSEVKTVPGIWDENGRLIVTVLDFISLPSCNMICFVRIHDFLFFFLFLDPK</sequence>
<reference evidence="18" key="2">
    <citation type="journal article" date="2007" name="Science">
        <title>Draft genome sequence of the sexually transmitted pathogen Trichomonas vaginalis.</title>
        <authorList>
            <person name="Carlton J.M."/>
            <person name="Hirt R.P."/>
            <person name="Silva J.C."/>
            <person name="Delcher A.L."/>
            <person name="Schatz M."/>
            <person name="Zhao Q."/>
            <person name="Wortman J.R."/>
            <person name="Bidwell S.L."/>
            <person name="Alsmark U.C.M."/>
            <person name="Besteiro S."/>
            <person name="Sicheritz-Ponten T."/>
            <person name="Noel C.J."/>
            <person name="Dacks J.B."/>
            <person name="Foster P.G."/>
            <person name="Simillion C."/>
            <person name="Van de Peer Y."/>
            <person name="Miranda-Saavedra D."/>
            <person name="Barton G.J."/>
            <person name="Westrop G.D."/>
            <person name="Mueller S."/>
            <person name="Dessi D."/>
            <person name="Fiori P.L."/>
            <person name="Ren Q."/>
            <person name="Paulsen I."/>
            <person name="Zhang H."/>
            <person name="Bastida-Corcuera F.D."/>
            <person name="Simoes-Barbosa A."/>
            <person name="Brown M.T."/>
            <person name="Hayes R.D."/>
            <person name="Mukherjee M."/>
            <person name="Okumura C.Y."/>
            <person name="Schneider R."/>
            <person name="Smith A.J."/>
            <person name="Vanacova S."/>
            <person name="Villalvazo M."/>
            <person name="Haas B.J."/>
            <person name="Pertea M."/>
            <person name="Feldblyum T.V."/>
            <person name="Utterback T.R."/>
            <person name="Shu C.L."/>
            <person name="Osoegawa K."/>
            <person name="de Jong P.J."/>
            <person name="Hrdy I."/>
            <person name="Horvathova L."/>
            <person name="Zubacova Z."/>
            <person name="Dolezal P."/>
            <person name="Malik S.B."/>
            <person name="Logsdon J.M. Jr."/>
            <person name="Henze K."/>
            <person name="Gupta A."/>
            <person name="Wang C.C."/>
            <person name="Dunne R.L."/>
            <person name="Upcroft J.A."/>
            <person name="Upcroft P."/>
            <person name="White O."/>
            <person name="Salzberg S.L."/>
            <person name="Tang P."/>
            <person name="Chiu C.-H."/>
            <person name="Lee Y.-S."/>
            <person name="Embley T.M."/>
            <person name="Coombs G.H."/>
            <person name="Mottram J.C."/>
            <person name="Tachezy J."/>
            <person name="Fraser-Liggett C.M."/>
            <person name="Johnson P.J."/>
        </authorList>
    </citation>
    <scope>NUCLEOTIDE SEQUENCE [LARGE SCALE GENOMIC DNA]</scope>
    <source>
        <strain evidence="18">G3</strain>
    </source>
</reference>
<keyword evidence="7" id="KW-0547">Nucleotide-binding</keyword>